<dbReference type="STRING" id="140314.SAMN04488076_101224"/>
<keyword evidence="1" id="KW-1133">Transmembrane helix</keyword>
<gene>
    <name evidence="2" type="ORF">Tpal_740</name>
</gene>
<protein>
    <recommendedName>
        <fullName evidence="4">Lmo0937 family membrane protein</fullName>
    </recommendedName>
</protein>
<dbReference type="EMBL" id="FJNE01000002">
    <property type="protein sequence ID" value="CZQ86194.1"/>
    <property type="molecule type" value="Genomic_DNA"/>
</dbReference>
<reference evidence="2 3" key="1">
    <citation type="submission" date="2016-02" db="EMBL/GenBank/DDBJ databases">
        <authorList>
            <person name="Wen L."/>
            <person name="He K."/>
            <person name="Yang H."/>
        </authorList>
    </citation>
    <scope>NUCLEOTIDE SEQUENCE [LARGE SCALE GENOMIC DNA]</scope>
    <source>
        <strain evidence="2">Trichococcus palustris</strain>
    </source>
</reference>
<dbReference type="RefSeq" id="WP_143084396.1">
    <property type="nucleotide sequence ID" value="NZ_FJNE01000002.1"/>
</dbReference>
<name>A0A143YDH5_9LACT</name>
<organism evidence="2 3">
    <name type="scientific">Trichococcus palustris</name>
    <dbReference type="NCBI Taxonomy" id="140314"/>
    <lineage>
        <taxon>Bacteria</taxon>
        <taxon>Bacillati</taxon>
        <taxon>Bacillota</taxon>
        <taxon>Bacilli</taxon>
        <taxon>Lactobacillales</taxon>
        <taxon>Carnobacteriaceae</taxon>
        <taxon>Trichococcus</taxon>
    </lineage>
</organism>
<feature type="transmembrane region" description="Helical" evidence="1">
    <location>
        <begin position="6"/>
        <end position="39"/>
    </location>
</feature>
<evidence type="ECO:0000256" key="1">
    <source>
        <dbReference type="SAM" id="Phobius"/>
    </source>
</evidence>
<dbReference type="NCBIfam" id="NF033488">
    <property type="entry name" value="lmo0937_fam_TM"/>
    <property type="match status" value="1"/>
</dbReference>
<keyword evidence="3" id="KW-1185">Reference proteome</keyword>
<accession>A0A143YDH5</accession>
<evidence type="ECO:0008006" key="4">
    <source>
        <dbReference type="Google" id="ProtNLM"/>
    </source>
</evidence>
<dbReference type="InterPro" id="IPR043727">
    <property type="entry name" value="Lmo0937-like"/>
</dbReference>
<dbReference type="Proteomes" id="UP000242754">
    <property type="component" value="Unassembled WGS sequence"/>
</dbReference>
<evidence type="ECO:0000313" key="2">
    <source>
        <dbReference type="EMBL" id="CZQ86194.1"/>
    </source>
</evidence>
<evidence type="ECO:0000313" key="3">
    <source>
        <dbReference type="Proteomes" id="UP000242754"/>
    </source>
</evidence>
<proteinExistence type="predicted"/>
<dbReference type="AlphaFoldDB" id="A0A143YDH5"/>
<keyword evidence="1" id="KW-0812">Transmembrane</keyword>
<sequence>MLWTIVGIILVLWLLGFIMLPAAGSLIHILLVIAVILVIVQLVSGKKL</sequence>
<dbReference type="Pfam" id="PF18919">
    <property type="entry name" value="DUF5670"/>
    <property type="match status" value="1"/>
</dbReference>
<keyword evidence="1" id="KW-0472">Membrane</keyword>